<evidence type="ECO:0000256" key="9">
    <source>
        <dbReference type="ARBA" id="ARBA00022842"/>
    </source>
</evidence>
<dbReference type="AlphaFoldDB" id="A0AAJ7U1W0"/>
<dbReference type="GeneID" id="116952151"/>
<comment type="subcellular location">
    <subcellularLocation>
        <location evidence="16">Nucleus</location>
        <location evidence="16">Nucleolus</location>
    </subcellularLocation>
    <subcellularLocation>
        <location evidence="16">Nucleus</location>
        <location evidence="16">Nucleoplasm</location>
    </subcellularLocation>
    <subcellularLocation>
        <location evidence="16">Mitochondrion</location>
    </subcellularLocation>
    <text evidence="16">Resides mostly in the nucleoli and relocalizes to the nucleoplasm upon DNA damage.</text>
</comment>
<dbReference type="Pfam" id="PF00867">
    <property type="entry name" value="XPG_I"/>
    <property type="match status" value="1"/>
</dbReference>
<dbReference type="InterPro" id="IPR006086">
    <property type="entry name" value="XPG-I_dom"/>
</dbReference>
<evidence type="ECO:0000256" key="5">
    <source>
        <dbReference type="ARBA" id="ARBA00022759"/>
    </source>
</evidence>
<dbReference type="PANTHER" id="PTHR11081:SF9">
    <property type="entry name" value="FLAP ENDONUCLEASE 1"/>
    <property type="match status" value="1"/>
</dbReference>
<dbReference type="Proteomes" id="UP001318040">
    <property type="component" value="Chromosome 45"/>
</dbReference>
<dbReference type="GO" id="GO:0017108">
    <property type="term" value="F:5'-flap endonuclease activity"/>
    <property type="evidence" value="ECO:0007669"/>
    <property type="project" value="UniProtKB-UniRule"/>
</dbReference>
<dbReference type="Pfam" id="PF00752">
    <property type="entry name" value="XPG_N"/>
    <property type="match status" value="1"/>
</dbReference>
<dbReference type="Gene3D" id="1.10.150.20">
    <property type="entry name" value="5' to 3' exonuclease, C-terminal subdomain"/>
    <property type="match status" value="1"/>
</dbReference>
<dbReference type="InterPro" id="IPR008918">
    <property type="entry name" value="HhH2"/>
</dbReference>
<dbReference type="GO" id="GO:0008409">
    <property type="term" value="F:5'-3' exonuclease activity"/>
    <property type="evidence" value="ECO:0007669"/>
    <property type="project" value="UniProtKB-UniRule"/>
</dbReference>
<dbReference type="GO" id="GO:0000287">
    <property type="term" value="F:magnesium ion binding"/>
    <property type="evidence" value="ECO:0007669"/>
    <property type="project" value="UniProtKB-UniRule"/>
</dbReference>
<keyword evidence="9 16" id="KW-0460">Magnesium</keyword>
<evidence type="ECO:0000256" key="3">
    <source>
        <dbReference type="ARBA" id="ARBA00022722"/>
    </source>
</evidence>
<feature type="compositionally biased region" description="Low complexity" evidence="17">
    <location>
        <begin position="112"/>
        <end position="128"/>
    </location>
</feature>
<keyword evidence="1 16" id="KW-0597">Phosphoprotein</keyword>
<dbReference type="EC" id="3.1.-.-" evidence="16"/>
<protein>
    <recommendedName>
        <fullName evidence="16">Flap endonuclease 1</fullName>
        <shortName evidence="16">FEN-1</shortName>
        <ecNumber evidence="16">3.1.-.-</ecNumber>
    </recommendedName>
    <alternativeName>
        <fullName evidence="16">Flap structure-specific endonuclease 1</fullName>
    </alternativeName>
</protein>
<keyword evidence="7 16" id="KW-0378">Hydrolase</keyword>
<dbReference type="GO" id="GO:0005739">
    <property type="term" value="C:mitochondrion"/>
    <property type="evidence" value="ECO:0007669"/>
    <property type="project" value="UniProtKB-SubCell"/>
</dbReference>
<dbReference type="GO" id="GO:0006284">
    <property type="term" value="P:base-excision repair"/>
    <property type="evidence" value="ECO:0007669"/>
    <property type="project" value="UniProtKB-UniRule"/>
</dbReference>
<name>A0AAJ7U1W0_PETMA</name>
<evidence type="ECO:0000313" key="21">
    <source>
        <dbReference type="RefSeq" id="XP_032827131.1"/>
    </source>
</evidence>
<evidence type="ECO:0000313" key="20">
    <source>
        <dbReference type="Proteomes" id="UP001318040"/>
    </source>
</evidence>
<dbReference type="FunFam" id="1.10.150.20:FF:000009">
    <property type="entry name" value="Flap endonuclease 1"/>
    <property type="match status" value="1"/>
</dbReference>
<evidence type="ECO:0000256" key="16">
    <source>
        <dbReference type="HAMAP-Rule" id="MF_03140"/>
    </source>
</evidence>
<evidence type="ECO:0000256" key="12">
    <source>
        <dbReference type="ARBA" id="ARBA00023242"/>
    </source>
</evidence>
<evidence type="ECO:0000256" key="4">
    <source>
        <dbReference type="ARBA" id="ARBA00022723"/>
    </source>
</evidence>
<dbReference type="SUPFAM" id="SSF47807">
    <property type="entry name" value="5' to 3' exonuclease, C-terminal subdomain"/>
    <property type="match status" value="1"/>
</dbReference>
<keyword evidence="10 16" id="KW-0496">Mitochondrion</keyword>
<dbReference type="PRINTS" id="PR00853">
    <property type="entry name" value="XPGRADSUPER"/>
</dbReference>
<evidence type="ECO:0000256" key="7">
    <source>
        <dbReference type="ARBA" id="ARBA00022801"/>
    </source>
</evidence>
<comment type="subunit">
    <text evidence="15">Interacts with PCNA. Three molecules of FEN1 bind to one PCNA trimer with each molecule binding to one PCNA monomer. PCNA stimulates the nuclease activity without altering cleavage specificity. The C-terminal domain binds EP300; can bind simultaneously to both PCNA and EP300. Interacts with DDX11; this interaction is direct and increases flap endonuclease activity of FEN1. Interacts with WDR4; regulating its endonuclease activity. Interacts with POLB.</text>
</comment>
<evidence type="ECO:0000256" key="1">
    <source>
        <dbReference type="ARBA" id="ARBA00022553"/>
    </source>
</evidence>
<dbReference type="GO" id="GO:0003677">
    <property type="term" value="F:DNA binding"/>
    <property type="evidence" value="ECO:0007669"/>
    <property type="project" value="UniProtKB-UniRule"/>
</dbReference>
<evidence type="ECO:0000256" key="14">
    <source>
        <dbReference type="ARBA" id="ARBA00034726"/>
    </source>
</evidence>
<comment type="similarity">
    <text evidence="14 16">Belongs to the XPG/RAD2 endonuclease family. FEN1 subfamily.</text>
</comment>
<dbReference type="InterPro" id="IPR023426">
    <property type="entry name" value="Flap_endonuc"/>
</dbReference>
<accession>A0AAJ7U1W0</accession>
<dbReference type="InterPro" id="IPR006085">
    <property type="entry name" value="XPG_DNA_repair_N"/>
</dbReference>
<keyword evidence="4 16" id="KW-0479">Metal-binding</keyword>
<dbReference type="InterPro" id="IPR006084">
    <property type="entry name" value="XPG/Rad2"/>
</dbReference>
<dbReference type="GO" id="GO:0005730">
    <property type="term" value="C:nucleolus"/>
    <property type="evidence" value="ECO:0007669"/>
    <property type="project" value="UniProtKB-SubCell"/>
</dbReference>
<keyword evidence="12 16" id="KW-0539">Nucleus</keyword>
<comment type="function">
    <text evidence="13 16">Structure-specific nuclease with 5'-flap endonuclease and 5'-3' exonuclease activities involved in DNA replication and repair. During DNA replication, cleaves the 5'-overhanging flap structure that is generated by displacement synthesis when DNA polymerase encounters the 5'-end of a downstream Okazaki fragment. It enters the flap from the 5'-end and then tracks to cleave the flap base, leaving a nick for ligation. Also involved in the long patch base excision repair (LP-BER) pathway, by cleaving within the apurinic/apyrimidinic (AP) site-terminated flap. Acts as a genome stabilization factor that prevents flaps from equilibrating into structures that lead to duplications and deletions. Also possesses 5'-3' exonuclease activity on nicked or gapped double-stranded DNA, and exhibits RNase H activity. Also involved in replication and repair of rDNA and in repairing mitochondrial DNA.</text>
</comment>
<dbReference type="SMART" id="SM00484">
    <property type="entry name" value="XPGI"/>
    <property type="match status" value="1"/>
</dbReference>
<keyword evidence="8 16" id="KW-0269">Exonuclease</keyword>
<keyword evidence="20" id="KW-1185">Reference proteome</keyword>
<keyword evidence="3 16" id="KW-0540">Nuclease</keyword>
<dbReference type="KEGG" id="pmrn:116952151"/>
<dbReference type="SMART" id="SM00279">
    <property type="entry name" value="HhH2"/>
    <property type="match status" value="1"/>
</dbReference>
<keyword evidence="5 16" id="KW-0255">Endonuclease</keyword>
<dbReference type="InterPro" id="IPR029060">
    <property type="entry name" value="PIN-like_dom_sf"/>
</dbReference>
<evidence type="ECO:0000256" key="13">
    <source>
        <dbReference type="ARBA" id="ARBA00029382"/>
    </source>
</evidence>
<evidence type="ECO:0000256" key="11">
    <source>
        <dbReference type="ARBA" id="ARBA00023204"/>
    </source>
</evidence>
<comment type="cofactor">
    <cofactor evidence="16">
        <name>Mg(2+)</name>
        <dbReference type="ChEBI" id="CHEBI:18420"/>
    </cofactor>
    <text evidence="16">Binds 2 magnesium ions per subunit. They probably participate in the reaction catalyzed by the enzyme. May bind an additional third magnesium ion after substrate binding.</text>
</comment>
<feature type="domain" description="XPG-I" evidence="18">
    <location>
        <begin position="151"/>
        <end position="221"/>
    </location>
</feature>
<reference evidence="21" key="1">
    <citation type="submission" date="2025-08" db="UniProtKB">
        <authorList>
            <consortium name="RefSeq"/>
        </authorList>
    </citation>
    <scope>IDENTIFICATION</scope>
    <source>
        <tissue evidence="21">Sperm</tissue>
    </source>
</reference>
<evidence type="ECO:0000256" key="6">
    <source>
        <dbReference type="ARBA" id="ARBA00022763"/>
    </source>
</evidence>
<feature type="region of interest" description="Disordered" evidence="17">
    <location>
        <begin position="347"/>
        <end position="400"/>
    </location>
</feature>
<evidence type="ECO:0000256" key="10">
    <source>
        <dbReference type="ARBA" id="ARBA00023128"/>
    </source>
</evidence>
<keyword evidence="11 16" id="KW-0234">DNA repair</keyword>
<evidence type="ECO:0000256" key="8">
    <source>
        <dbReference type="ARBA" id="ARBA00022839"/>
    </source>
</evidence>
<gene>
    <name evidence="21" type="primary">LOC116952151</name>
</gene>
<dbReference type="GO" id="GO:0043137">
    <property type="term" value="P:DNA replication, removal of RNA primer"/>
    <property type="evidence" value="ECO:0007669"/>
    <property type="project" value="UniProtKB-UniRule"/>
</dbReference>
<feature type="domain" description="XPG N-terminal" evidence="19">
    <location>
        <begin position="1"/>
        <end position="97"/>
    </location>
</feature>
<feature type="region of interest" description="Disordered" evidence="17">
    <location>
        <begin position="112"/>
        <end position="135"/>
    </location>
</feature>
<evidence type="ECO:0000256" key="15">
    <source>
        <dbReference type="ARBA" id="ARBA00046466"/>
    </source>
</evidence>
<dbReference type="GO" id="GO:0005654">
    <property type="term" value="C:nucleoplasm"/>
    <property type="evidence" value="ECO:0007669"/>
    <property type="project" value="UniProtKB-SubCell"/>
</dbReference>
<evidence type="ECO:0000256" key="17">
    <source>
        <dbReference type="SAM" id="MobiDB-lite"/>
    </source>
</evidence>
<evidence type="ECO:0000256" key="2">
    <source>
        <dbReference type="ARBA" id="ARBA00022705"/>
    </source>
</evidence>
<proteinExistence type="inferred from homology"/>
<dbReference type="PANTHER" id="PTHR11081">
    <property type="entry name" value="FLAP ENDONUCLEASE FAMILY MEMBER"/>
    <property type="match status" value="1"/>
</dbReference>
<feature type="compositionally biased region" description="Acidic residues" evidence="17">
    <location>
        <begin position="375"/>
        <end position="384"/>
    </location>
</feature>
<dbReference type="SMART" id="SM00485">
    <property type="entry name" value="XPGN"/>
    <property type="match status" value="1"/>
</dbReference>
<evidence type="ECO:0000259" key="19">
    <source>
        <dbReference type="SMART" id="SM00485"/>
    </source>
</evidence>
<keyword evidence="2 16" id="KW-0235">DNA replication</keyword>
<dbReference type="HAMAP" id="MF_00614">
    <property type="entry name" value="Fen"/>
    <property type="match status" value="1"/>
</dbReference>
<dbReference type="RefSeq" id="XP_032827131.1">
    <property type="nucleotide sequence ID" value="XM_032971240.1"/>
</dbReference>
<sequence length="400" mass="43998">MGILKLTDLISDEAGAAVHYKVLEDYRDRRLAVDASIFLHQFASSMGYMRNSHLLGTFYRTVGLMELGILPIFVFDGPPPILKAPLLKKRAAVRQVAIEAFRAAKEAAAKANAETAESPAPAETSTTPGWTELTSAEKRDTFEQECMRMLKLMGVPVIKAKSEAEATCAALVLAGKAYAVATEDMDALPFGTPVLVRGLKIHNNPTLKEICLSEVLAGLKLTQEEFIDLCILLGCDYCESINGMGPKKALPLIRKYHSIEGILKHLDTKKFTVPTAWDFKGARELFKNPSVCLEGVPESLVASTPDEEGLVQFLAVEKHVIKEDRIRKGVERLRFYPQATKQKRIDSIFKSSKRQRKAEQAEEDAAGGKMGKLEDAEEVDDEKEEAQGPPLPINSPACVL</sequence>
<keyword evidence="6 16" id="KW-0227">DNA damage</keyword>
<dbReference type="SUPFAM" id="SSF88723">
    <property type="entry name" value="PIN domain-like"/>
    <property type="match status" value="1"/>
</dbReference>
<dbReference type="InterPro" id="IPR036279">
    <property type="entry name" value="5-3_exonuclease_C_sf"/>
</dbReference>
<evidence type="ECO:0000259" key="18">
    <source>
        <dbReference type="SMART" id="SM00484"/>
    </source>
</evidence>
<organism evidence="20 21">
    <name type="scientific">Petromyzon marinus</name>
    <name type="common">Sea lamprey</name>
    <dbReference type="NCBI Taxonomy" id="7757"/>
    <lineage>
        <taxon>Eukaryota</taxon>
        <taxon>Metazoa</taxon>
        <taxon>Chordata</taxon>
        <taxon>Craniata</taxon>
        <taxon>Vertebrata</taxon>
        <taxon>Cyclostomata</taxon>
        <taxon>Hyperoartia</taxon>
        <taxon>Petromyzontiformes</taxon>
        <taxon>Petromyzontidae</taxon>
        <taxon>Petromyzon</taxon>
    </lineage>
</organism>
<dbReference type="Gene3D" id="3.40.50.1010">
    <property type="entry name" value="5'-nuclease"/>
    <property type="match status" value="1"/>
</dbReference>